<accession>A0A3M8P5A7</accession>
<feature type="domain" description="Endonuclease NucS C-terminal" evidence="1">
    <location>
        <begin position="188"/>
        <end position="280"/>
    </location>
</feature>
<sequence length="555" mass="64715">MVNYLIPYVDPKQNDGEEDPMFQEFTYGDKGRRGLKLLTTVKKGDYLFFHTSKNQKRYIMAFYKIEKVMPIDDARNDLLINQKYQNPHLLSRLTRENEVIVFGHPIDSFELVNPLEMNEELLDYLGIAFDPYTNVTVFGALTSKFRNWHTLTDRQVELIIRKIFATSQQKFSDPNVQLSSNEIPQLLERDIEDLIAKAPKLIGENFVLKEQQYVFGNTNKRLDLLLEDSVTGALTIVEIKKDAIDLKALTQLDNYTKEYKRASGIQHINGVLVGNGVQPYFEEKVIEKIKSKNWKLFTYGWLFSVKEPYKVHLSEKTIENNNFKLLITESSNNSFQLLLSNDTEQDFNEVYINSSGFMSEDEELFSYQDAKCIKNVSKQQSFKVMDMTPADLDFVTEYEIEGYTSKSVIYMKFENKKLRNVIDYTNPFSNKKSWLVPLMKSDIIPIAKIVRAILKGMYETAPPIQNKYYMKLIEDHPHSTRIMEELYELVEDYYRGDKAHTEEKWDIASELETNHNVQFEQSEGTEILLSYCAACQEFFDLSKGDIIKLFLKYAL</sequence>
<organism evidence="2 3">
    <name type="scientific">Planococcus salinus</name>
    <dbReference type="NCBI Taxonomy" id="1848460"/>
    <lineage>
        <taxon>Bacteria</taxon>
        <taxon>Bacillati</taxon>
        <taxon>Bacillota</taxon>
        <taxon>Bacilli</taxon>
        <taxon>Bacillales</taxon>
        <taxon>Caryophanaceae</taxon>
        <taxon>Planococcus</taxon>
    </lineage>
</organism>
<evidence type="ECO:0000313" key="3">
    <source>
        <dbReference type="Proteomes" id="UP000275473"/>
    </source>
</evidence>
<comment type="caution">
    <text evidence="2">The sequence shown here is derived from an EMBL/GenBank/DDBJ whole genome shotgun (WGS) entry which is preliminary data.</text>
</comment>
<dbReference type="Proteomes" id="UP000275473">
    <property type="component" value="Unassembled WGS sequence"/>
</dbReference>
<protein>
    <submittedName>
        <fullName evidence="2">DUF91 domain-containing protein</fullName>
    </submittedName>
</protein>
<name>A0A3M8P5A7_9BACL</name>
<reference evidence="2 3" key="1">
    <citation type="journal article" date="2018" name="Int. J. Syst. Evol. Microbiol.">
        <title>Planococcus salinus sp. nov., a moderately halophilic bacterium isolated from a saline-alkali soil.</title>
        <authorList>
            <person name="Gan L."/>
        </authorList>
    </citation>
    <scope>NUCLEOTIDE SEQUENCE [LARGE SCALE GENOMIC DNA]</scope>
    <source>
        <strain evidence="2 3">LCB217</strain>
    </source>
</reference>
<dbReference type="Gene3D" id="3.40.1350.10">
    <property type="match status" value="1"/>
</dbReference>
<dbReference type="AlphaFoldDB" id="A0A3M8P5A7"/>
<dbReference type="InterPro" id="IPR011856">
    <property type="entry name" value="tRNA_endonuc-like_dom_sf"/>
</dbReference>
<dbReference type="Pfam" id="PF01939">
    <property type="entry name" value="NucS_C"/>
    <property type="match status" value="1"/>
</dbReference>
<dbReference type="EMBL" id="RIAX01000009">
    <property type="protein sequence ID" value="RNF38863.1"/>
    <property type="molecule type" value="Genomic_DNA"/>
</dbReference>
<dbReference type="InterPro" id="IPR048301">
    <property type="entry name" value="NucS_C"/>
</dbReference>
<proteinExistence type="predicted"/>
<dbReference type="OrthoDB" id="2831590at2"/>
<dbReference type="GO" id="GO:0003676">
    <property type="term" value="F:nucleic acid binding"/>
    <property type="evidence" value="ECO:0007669"/>
    <property type="project" value="InterPro"/>
</dbReference>
<gene>
    <name evidence="2" type="ORF">EEX84_12145</name>
</gene>
<dbReference type="RefSeq" id="WP_123165919.1">
    <property type="nucleotide sequence ID" value="NZ_RIAX01000009.1"/>
</dbReference>
<evidence type="ECO:0000259" key="1">
    <source>
        <dbReference type="Pfam" id="PF01939"/>
    </source>
</evidence>
<evidence type="ECO:0000313" key="2">
    <source>
        <dbReference type="EMBL" id="RNF38863.1"/>
    </source>
</evidence>
<keyword evidence="3" id="KW-1185">Reference proteome</keyword>
<dbReference type="GO" id="GO:0004519">
    <property type="term" value="F:endonuclease activity"/>
    <property type="evidence" value="ECO:0007669"/>
    <property type="project" value="InterPro"/>
</dbReference>